<keyword evidence="5 6" id="KW-0472">Membrane</keyword>
<dbReference type="PROSITE" id="PS50850">
    <property type="entry name" value="MFS"/>
    <property type="match status" value="1"/>
</dbReference>
<feature type="transmembrane region" description="Helical" evidence="6">
    <location>
        <begin position="355"/>
        <end position="373"/>
    </location>
</feature>
<dbReference type="RefSeq" id="WP_249316621.1">
    <property type="nucleotide sequence ID" value="NZ_JACRSR010000003.1"/>
</dbReference>
<reference evidence="8" key="1">
    <citation type="submission" date="2020-08" db="EMBL/GenBank/DDBJ databases">
        <title>Genome public.</title>
        <authorList>
            <person name="Liu C."/>
            <person name="Sun Q."/>
        </authorList>
    </citation>
    <scope>NUCLEOTIDE SEQUENCE</scope>
    <source>
        <strain evidence="8">NSJ-53</strain>
    </source>
</reference>
<dbReference type="Proteomes" id="UP000623172">
    <property type="component" value="Unassembled WGS sequence"/>
</dbReference>
<protein>
    <submittedName>
        <fullName evidence="8">MFS transporter</fullName>
    </submittedName>
</protein>
<dbReference type="Pfam" id="PF07690">
    <property type="entry name" value="MFS_1"/>
    <property type="match status" value="1"/>
</dbReference>
<keyword evidence="9" id="KW-1185">Reference proteome</keyword>
<dbReference type="Gene3D" id="1.20.1250.20">
    <property type="entry name" value="MFS general substrate transporter like domains"/>
    <property type="match status" value="1"/>
</dbReference>
<evidence type="ECO:0000256" key="1">
    <source>
        <dbReference type="ARBA" id="ARBA00004651"/>
    </source>
</evidence>
<comment type="subcellular location">
    <subcellularLocation>
        <location evidence="1">Cell membrane</location>
        <topology evidence="1">Multi-pass membrane protein</topology>
    </subcellularLocation>
</comment>
<dbReference type="InterPro" id="IPR052714">
    <property type="entry name" value="MFS_Exporter"/>
</dbReference>
<comment type="caution">
    <text evidence="8">The sequence shown here is derived from an EMBL/GenBank/DDBJ whole genome shotgun (WGS) entry which is preliminary data.</text>
</comment>
<feature type="transmembrane region" description="Helical" evidence="6">
    <location>
        <begin position="173"/>
        <end position="192"/>
    </location>
</feature>
<name>A0A926HQL8_9FIRM</name>
<feature type="domain" description="Major facilitator superfamily (MFS) profile" evidence="7">
    <location>
        <begin position="20"/>
        <end position="411"/>
    </location>
</feature>
<sequence>MFKKFLATRNPYQEKLWTKDFIKVGSLALFANICIQMLISSFPIYLEQLGSSATMIGSVATGYTICAMLVRFVAGNIIDKKGRLIVGIVGLILLGIPLFGYISFPIVALTVCFRMVQGFGASATTITTGTMVVDVLPKSRMAEGVGYYGLFTSLAIAVGPAVGLALIEINPNIVFICSIVAVIVSFTILMTLRYEKSPAFLEKVAREDAEETPVSPDQYKGIWKFFEKKSMPSGVLTIMIAICTATSVNFLSLFATSLGLANVSFYFVIQAIFMLLVRLFGGRLSSRFGQYNMLIMSFSVIIVSYLLMAFINSTALLYISAAVYGIGCGFCWPNLNVLALSGVPRTRRGTANSTYLASYDVGAGIGALIWGVVIDLFRNSIFGGYRPIFILSSILIFVTILMTIYLKKRYPCELDQ</sequence>
<keyword evidence="4 6" id="KW-1133">Transmembrane helix</keyword>
<feature type="transmembrane region" description="Helical" evidence="6">
    <location>
        <begin position="385"/>
        <end position="406"/>
    </location>
</feature>
<evidence type="ECO:0000259" key="7">
    <source>
        <dbReference type="PROSITE" id="PS50850"/>
    </source>
</evidence>
<accession>A0A926HQL8</accession>
<evidence type="ECO:0000256" key="2">
    <source>
        <dbReference type="ARBA" id="ARBA00022448"/>
    </source>
</evidence>
<feature type="transmembrane region" description="Helical" evidence="6">
    <location>
        <begin position="263"/>
        <end position="281"/>
    </location>
</feature>
<dbReference type="SUPFAM" id="SSF103473">
    <property type="entry name" value="MFS general substrate transporter"/>
    <property type="match status" value="1"/>
</dbReference>
<dbReference type="CDD" id="cd17489">
    <property type="entry name" value="MFS_YfcJ_like"/>
    <property type="match status" value="1"/>
</dbReference>
<dbReference type="InterPro" id="IPR036259">
    <property type="entry name" value="MFS_trans_sf"/>
</dbReference>
<evidence type="ECO:0000256" key="4">
    <source>
        <dbReference type="ARBA" id="ARBA00022989"/>
    </source>
</evidence>
<keyword evidence="3 6" id="KW-0812">Transmembrane</keyword>
<dbReference type="GO" id="GO:0022857">
    <property type="term" value="F:transmembrane transporter activity"/>
    <property type="evidence" value="ECO:0007669"/>
    <property type="project" value="InterPro"/>
</dbReference>
<organism evidence="8 9">
    <name type="scientific">Gehongia tenuis</name>
    <dbReference type="NCBI Taxonomy" id="2763655"/>
    <lineage>
        <taxon>Bacteria</taxon>
        <taxon>Bacillati</taxon>
        <taxon>Bacillota</taxon>
        <taxon>Clostridia</taxon>
        <taxon>Christensenellales</taxon>
        <taxon>Christensenellaceae</taxon>
        <taxon>Gehongia</taxon>
    </lineage>
</organism>
<dbReference type="InterPro" id="IPR011701">
    <property type="entry name" value="MFS"/>
</dbReference>
<evidence type="ECO:0000256" key="5">
    <source>
        <dbReference type="ARBA" id="ARBA00023136"/>
    </source>
</evidence>
<evidence type="ECO:0000256" key="3">
    <source>
        <dbReference type="ARBA" id="ARBA00022692"/>
    </source>
</evidence>
<keyword evidence="2" id="KW-0813">Transport</keyword>
<feature type="transmembrane region" description="Helical" evidence="6">
    <location>
        <begin position="145"/>
        <end position="167"/>
    </location>
</feature>
<feature type="transmembrane region" description="Helical" evidence="6">
    <location>
        <begin position="84"/>
        <end position="109"/>
    </location>
</feature>
<dbReference type="EMBL" id="JACRSR010000003">
    <property type="protein sequence ID" value="MBC8531875.1"/>
    <property type="molecule type" value="Genomic_DNA"/>
</dbReference>
<dbReference type="PANTHER" id="PTHR23531">
    <property type="entry name" value="QUINOLENE RESISTANCE PROTEIN NORA"/>
    <property type="match status" value="1"/>
</dbReference>
<dbReference type="AlphaFoldDB" id="A0A926HQL8"/>
<evidence type="ECO:0000256" key="6">
    <source>
        <dbReference type="SAM" id="Phobius"/>
    </source>
</evidence>
<dbReference type="PANTHER" id="PTHR23531:SF1">
    <property type="entry name" value="QUINOLENE RESISTANCE PROTEIN NORA"/>
    <property type="match status" value="1"/>
</dbReference>
<dbReference type="InterPro" id="IPR020846">
    <property type="entry name" value="MFS_dom"/>
</dbReference>
<evidence type="ECO:0000313" key="8">
    <source>
        <dbReference type="EMBL" id="MBC8531875.1"/>
    </source>
</evidence>
<feature type="transmembrane region" description="Helical" evidence="6">
    <location>
        <begin position="293"/>
        <end position="311"/>
    </location>
</feature>
<feature type="transmembrane region" description="Helical" evidence="6">
    <location>
        <begin position="21"/>
        <end position="46"/>
    </location>
</feature>
<proteinExistence type="predicted"/>
<feature type="transmembrane region" description="Helical" evidence="6">
    <location>
        <begin position="317"/>
        <end position="343"/>
    </location>
</feature>
<evidence type="ECO:0000313" key="9">
    <source>
        <dbReference type="Proteomes" id="UP000623172"/>
    </source>
</evidence>
<dbReference type="GO" id="GO:0005886">
    <property type="term" value="C:plasma membrane"/>
    <property type="evidence" value="ECO:0007669"/>
    <property type="project" value="UniProtKB-SubCell"/>
</dbReference>
<feature type="transmembrane region" description="Helical" evidence="6">
    <location>
        <begin position="52"/>
        <end position="72"/>
    </location>
</feature>
<feature type="transmembrane region" description="Helical" evidence="6">
    <location>
        <begin position="234"/>
        <end position="257"/>
    </location>
</feature>
<feature type="transmembrane region" description="Helical" evidence="6">
    <location>
        <begin position="115"/>
        <end position="133"/>
    </location>
</feature>
<gene>
    <name evidence="8" type="ORF">H8696_08450</name>
</gene>